<dbReference type="OrthoDB" id="10261522at2759"/>
<dbReference type="EMBL" id="ML143674">
    <property type="protein sequence ID" value="TBU21196.1"/>
    <property type="molecule type" value="Genomic_DNA"/>
</dbReference>
<name>A0A4Q9M6H1_9APHY</name>
<reference evidence="1" key="1">
    <citation type="submission" date="2019-01" db="EMBL/GenBank/DDBJ databases">
        <title>Draft genome sequences of three monokaryotic isolates of the white-rot basidiomycete fungus Dichomitus squalens.</title>
        <authorList>
            <consortium name="DOE Joint Genome Institute"/>
            <person name="Lopez S.C."/>
            <person name="Andreopoulos B."/>
            <person name="Pangilinan J."/>
            <person name="Lipzen A."/>
            <person name="Riley R."/>
            <person name="Ahrendt S."/>
            <person name="Ng V."/>
            <person name="Barry K."/>
            <person name="Daum C."/>
            <person name="Grigoriev I.V."/>
            <person name="Hilden K.S."/>
            <person name="Makela M.R."/>
            <person name="de Vries R.P."/>
        </authorList>
    </citation>
    <scope>NUCLEOTIDE SEQUENCE [LARGE SCALE GENOMIC DNA]</scope>
    <source>
        <strain evidence="1">OM18370.1</strain>
    </source>
</reference>
<protein>
    <submittedName>
        <fullName evidence="1">Uncharacterized protein</fullName>
    </submittedName>
</protein>
<gene>
    <name evidence="1" type="ORF">BD311DRAFT_870001</name>
</gene>
<feature type="non-terminal residue" evidence="1">
    <location>
        <position position="68"/>
    </location>
</feature>
<dbReference type="AlphaFoldDB" id="A0A4Q9M6H1"/>
<dbReference type="Proteomes" id="UP000292957">
    <property type="component" value="Unassembled WGS sequence"/>
</dbReference>
<evidence type="ECO:0000313" key="1">
    <source>
        <dbReference type="EMBL" id="TBU21196.1"/>
    </source>
</evidence>
<accession>A0A4Q9M6H1</accession>
<sequence>MPPPTPTAPQSFLQILANCDNFRLPPPTAQSTEPLVPWLLFPSPTSPAVGLLRPEIVAQLHTENASSP</sequence>
<organism evidence="1">
    <name type="scientific">Dichomitus squalens</name>
    <dbReference type="NCBI Taxonomy" id="114155"/>
    <lineage>
        <taxon>Eukaryota</taxon>
        <taxon>Fungi</taxon>
        <taxon>Dikarya</taxon>
        <taxon>Basidiomycota</taxon>
        <taxon>Agaricomycotina</taxon>
        <taxon>Agaricomycetes</taxon>
        <taxon>Polyporales</taxon>
        <taxon>Polyporaceae</taxon>
        <taxon>Dichomitus</taxon>
    </lineage>
</organism>
<proteinExistence type="predicted"/>